<protein>
    <submittedName>
        <fullName evidence="1">GDSL esterase/lipase</fullName>
    </submittedName>
</protein>
<evidence type="ECO:0000313" key="1">
    <source>
        <dbReference type="EMBL" id="KAJ4719000.1"/>
    </source>
</evidence>
<gene>
    <name evidence="1" type="ORF">OWV82_010621</name>
</gene>
<reference evidence="1 2" key="1">
    <citation type="journal article" date="2023" name="Science">
        <title>Complex scaffold remodeling in plant triterpene biosynthesis.</title>
        <authorList>
            <person name="De La Pena R."/>
            <person name="Hodgson H."/>
            <person name="Liu J.C."/>
            <person name="Stephenson M.J."/>
            <person name="Martin A.C."/>
            <person name="Owen C."/>
            <person name="Harkess A."/>
            <person name="Leebens-Mack J."/>
            <person name="Jimenez L.E."/>
            <person name="Osbourn A."/>
            <person name="Sattely E.S."/>
        </authorList>
    </citation>
    <scope>NUCLEOTIDE SEQUENCE [LARGE SCALE GENOMIC DNA]</scope>
    <source>
        <strain evidence="2">cv. JPN11</strain>
        <tissue evidence="1">Leaf</tissue>
    </source>
</reference>
<organism evidence="1 2">
    <name type="scientific">Melia azedarach</name>
    <name type="common">Chinaberry tree</name>
    <dbReference type="NCBI Taxonomy" id="155640"/>
    <lineage>
        <taxon>Eukaryota</taxon>
        <taxon>Viridiplantae</taxon>
        <taxon>Streptophyta</taxon>
        <taxon>Embryophyta</taxon>
        <taxon>Tracheophyta</taxon>
        <taxon>Spermatophyta</taxon>
        <taxon>Magnoliopsida</taxon>
        <taxon>eudicotyledons</taxon>
        <taxon>Gunneridae</taxon>
        <taxon>Pentapetalae</taxon>
        <taxon>rosids</taxon>
        <taxon>malvids</taxon>
        <taxon>Sapindales</taxon>
        <taxon>Meliaceae</taxon>
        <taxon>Melia</taxon>
    </lineage>
</organism>
<comment type="caution">
    <text evidence="1">The sequence shown here is derived from an EMBL/GenBank/DDBJ whole genome shotgun (WGS) entry which is preliminary data.</text>
</comment>
<evidence type="ECO:0000313" key="2">
    <source>
        <dbReference type="Proteomes" id="UP001164539"/>
    </source>
</evidence>
<dbReference type="Proteomes" id="UP001164539">
    <property type="component" value="Chromosome 5"/>
</dbReference>
<keyword evidence="2" id="KW-1185">Reference proteome</keyword>
<sequence>MEKRPKLQYVIILLFILNLSPLIIGVAQVPCYFIFGASLYDNGNNNFLPTLSRANFPPYGIDFPAGQTGRFSNGRNMADIIAELLGFDKSIPSFASAIGQDILKGVNYASGSAGIRDETGQHLGVVISLNNQLINHQNIIFRIEKILGDKESASKYLRKCIYTVGMGTNDYISNYFLPRFYPTSRLFTPEQYAIVLIQQYSQQLKALYNYGARKVALFGLTPLGCTPANIAIFGTNGSLCVDFINTSIQLFNTRLKSLVDQLNNNFQDAKFIYVNSYDIMSSISSGFRVTNMPCCEVGGNNALLICTPFRVPCENRGEYLWWDATHPSEAASVLLAGRSYSAKFSSDTYPVDIGRLAQV</sequence>
<accession>A0ACC1Y658</accession>
<name>A0ACC1Y658_MELAZ</name>
<proteinExistence type="predicted"/>
<dbReference type="EMBL" id="CM051398">
    <property type="protein sequence ID" value="KAJ4719000.1"/>
    <property type="molecule type" value="Genomic_DNA"/>
</dbReference>